<evidence type="ECO:0000259" key="1">
    <source>
        <dbReference type="Pfam" id="PF01399"/>
    </source>
</evidence>
<evidence type="ECO:0000313" key="3">
    <source>
        <dbReference type="EMBL" id="KAG1764481.1"/>
    </source>
</evidence>
<evidence type="ECO:0000313" key="2">
    <source>
        <dbReference type="EMBL" id="KAG1762802.1"/>
    </source>
</evidence>
<proteinExistence type="predicted"/>
<feature type="domain" description="PCI" evidence="1">
    <location>
        <begin position="40"/>
        <end position="80"/>
    </location>
</feature>
<keyword evidence="3" id="KW-0647">Proteasome</keyword>
<name>A0A9P6ZGT0_9AGAM</name>
<dbReference type="OrthoDB" id="2683501at2759"/>
<dbReference type="Proteomes" id="UP000714275">
    <property type="component" value="Unassembled WGS sequence"/>
</dbReference>
<keyword evidence="4" id="KW-1185">Reference proteome</keyword>
<dbReference type="EMBL" id="JABBWD010000204">
    <property type="protein sequence ID" value="KAG1762802.1"/>
    <property type="molecule type" value="Genomic_DNA"/>
</dbReference>
<organism evidence="3 4">
    <name type="scientific">Suillus placidus</name>
    <dbReference type="NCBI Taxonomy" id="48579"/>
    <lineage>
        <taxon>Eukaryota</taxon>
        <taxon>Fungi</taxon>
        <taxon>Dikarya</taxon>
        <taxon>Basidiomycota</taxon>
        <taxon>Agaricomycotina</taxon>
        <taxon>Agaricomycetes</taxon>
        <taxon>Agaricomycetidae</taxon>
        <taxon>Boletales</taxon>
        <taxon>Suillineae</taxon>
        <taxon>Suillaceae</taxon>
        <taxon>Suillus</taxon>
    </lineage>
</organism>
<dbReference type="PANTHER" id="PTHR14145:SF1">
    <property type="entry name" value="26S PROTEASOME NON-ATPASE REGULATORY SUBUNIT 6"/>
    <property type="match status" value="1"/>
</dbReference>
<dbReference type="InterPro" id="IPR000717">
    <property type="entry name" value="PCI_dom"/>
</dbReference>
<dbReference type="GO" id="GO:0043161">
    <property type="term" value="P:proteasome-mediated ubiquitin-dependent protein catabolic process"/>
    <property type="evidence" value="ECO:0007669"/>
    <property type="project" value="TreeGrafter"/>
</dbReference>
<evidence type="ECO:0000313" key="4">
    <source>
        <dbReference type="Proteomes" id="UP000714275"/>
    </source>
</evidence>
<protein>
    <submittedName>
        <fullName evidence="3">Proteasome non-atpase regulatory subunit 6</fullName>
    </submittedName>
</protein>
<comment type="caution">
    <text evidence="3">The sequence shown here is derived from an EMBL/GenBank/DDBJ whole genome shotgun (WGS) entry which is preliminary data.</text>
</comment>
<dbReference type="AlphaFoldDB" id="A0A9P6ZGT0"/>
<dbReference type="PANTHER" id="PTHR14145">
    <property type="entry name" value="26S PROTESOME SUBUNIT 6"/>
    <property type="match status" value="1"/>
</dbReference>
<accession>A0A9P6ZGT0</accession>
<dbReference type="Pfam" id="PF01399">
    <property type="entry name" value="PCI"/>
    <property type="match status" value="1"/>
</dbReference>
<dbReference type="Gene3D" id="1.25.40.570">
    <property type="match status" value="1"/>
</dbReference>
<dbReference type="GO" id="GO:0005838">
    <property type="term" value="C:proteasome regulatory particle"/>
    <property type="evidence" value="ECO:0007669"/>
    <property type="project" value="TreeGrafter"/>
</dbReference>
<dbReference type="EMBL" id="JABBWD010000125">
    <property type="protein sequence ID" value="KAG1764481.1"/>
    <property type="molecule type" value="Genomic_DNA"/>
</dbReference>
<sequence>MIKQWLITVPEVISVLPKVPILGDLLNNLYDFATLEQMYLLPSRFLSPHTRYYVREMRILAYSQLLESYRSLTLETLTVTFV</sequence>
<gene>
    <name evidence="3" type="ORF">EV702DRAFT_1204997</name>
    <name evidence="2" type="ORF">EV702DRAFT_1206111</name>
</gene>
<dbReference type="InterPro" id="IPR019585">
    <property type="entry name" value="Rpn7/CSN1"/>
</dbReference>
<reference evidence="3" key="1">
    <citation type="journal article" date="2020" name="New Phytol.">
        <title>Comparative genomics reveals dynamic genome evolution in host specialist ectomycorrhizal fungi.</title>
        <authorList>
            <person name="Lofgren L.A."/>
            <person name="Nguyen N.H."/>
            <person name="Vilgalys R."/>
            <person name="Ruytinx J."/>
            <person name="Liao H.L."/>
            <person name="Branco S."/>
            <person name="Kuo A."/>
            <person name="LaButti K."/>
            <person name="Lipzen A."/>
            <person name="Andreopoulos W."/>
            <person name="Pangilinan J."/>
            <person name="Riley R."/>
            <person name="Hundley H."/>
            <person name="Na H."/>
            <person name="Barry K."/>
            <person name="Grigoriev I.V."/>
            <person name="Stajich J.E."/>
            <person name="Kennedy P.G."/>
        </authorList>
    </citation>
    <scope>NUCLEOTIDE SEQUENCE</scope>
    <source>
        <strain evidence="3">DOB743</strain>
    </source>
</reference>